<evidence type="ECO:0000313" key="3">
    <source>
        <dbReference type="Proteomes" id="UP000004291"/>
    </source>
</evidence>
<dbReference type="AlphaFoldDB" id="A0A094ZYW2"/>
<accession>A0A094ZYW2</accession>
<feature type="region of interest" description="Disordered" evidence="1">
    <location>
        <begin position="26"/>
        <end position="64"/>
    </location>
</feature>
<dbReference type="EMBL" id="ABIA03000002">
    <property type="protein sequence ID" value="KGB27121.1"/>
    <property type="molecule type" value="Genomic_DNA"/>
</dbReference>
<feature type="compositionally biased region" description="Polar residues" evidence="1">
    <location>
        <begin position="41"/>
        <end position="50"/>
    </location>
</feature>
<protein>
    <submittedName>
        <fullName evidence="2">Uncharacterized protein</fullName>
    </submittedName>
</protein>
<evidence type="ECO:0000313" key="2">
    <source>
        <dbReference type="EMBL" id="KGB27121.1"/>
    </source>
</evidence>
<dbReference type="Proteomes" id="UP000004291">
    <property type="component" value="Chromosome"/>
</dbReference>
<evidence type="ECO:0000256" key="1">
    <source>
        <dbReference type="SAM" id="MobiDB-lite"/>
    </source>
</evidence>
<proteinExistence type="predicted"/>
<reference evidence="2 3" key="1">
    <citation type="submission" date="2007-10" db="EMBL/GenBank/DDBJ databases">
        <authorList>
            <person name="Wagner-Dobler I."/>
            <person name="Ferriera S."/>
            <person name="Johnson J."/>
            <person name="Kravitz S."/>
            <person name="Beeson K."/>
            <person name="Sutton G."/>
            <person name="Rogers Y.-H."/>
            <person name="Friedman R."/>
            <person name="Frazier M."/>
            <person name="Venter J.C."/>
        </authorList>
    </citation>
    <scope>NUCLEOTIDE SEQUENCE [LARGE SCALE GENOMIC DNA]</scope>
    <source>
        <strain evidence="2 3">DFL-43</strain>
    </source>
</reference>
<dbReference type="HOGENOM" id="CLU_2861650_0_0_5"/>
<organism evidence="2 3">
    <name type="scientific">Hoeflea phototrophica (strain DSM 17068 / NCIMB 14078 / DFL-43)</name>
    <dbReference type="NCBI Taxonomy" id="411684"/>
    <lineage>
        <taxon>Bacteria</taxon>
        <taxon>Pseudomonadati</taxon>
        <taxon>Pseudomonadota</taxon>
        <taxon>Alphaproteobacteria</taxon>
        <taxon>Hyphomicrobiales</taxon>
        <taxon>Rhizobiaceae</taxon>
        <taxon>Hoeflea</taxon>
    </lineage>
</organism>
<name>A0A094ZYW2_HOEPD</name>
<comment type="caution">
    <text evidence="2">The sequence shown here is derived from an EMBL/GenBank/DDBJ whole genome shotgun (WGS) entry which is preliminary data.</text>
</comment>
<dbReference type="RefSeq" id="WP_040449218.1">
    <property type="nucleotide sequence ID" value="NZ_CM002917.1"/>
</dbReference>
<gene>
    <name evidence="2" type="ORF">HPDFL43_00026610</name>
</gene>
<reference evidence="2 3" key="2">
    <citation type="submission" date="2012-06" db="EMBL/GenBank/DDBJ databases">
        <authorList>
            <person name="Fiebig A."/>
        </authorList>
    </citation>
    <scope>NUCLEOTIDE SEQUENCE [LARGE SCALE GENOMIC DNA]</scope>
    <source>
        <strain evidence="2 3">DFL-43</strain>
    </source>
</reference>
<keyword evidence="3" id="KW-1185">Reference proteome</keyword>
<sequence length="64" mass="6265">MENHPMAGLVKASVLAVALTGLAACDNSSADGSGAEAEQTDILQGSQSNAPVAEEPSSGTPPVN</sequence>